<dbReference type="PANTHER" id="PTHR11814">
    <property type="entry name" value="SULFATE TRANSPORTER"/>
    <property type="match status" value="1"/>
</dbReference>
<dbReference type="Pfam" id="PF00916">
    <property type="entry name" value="Sulfate_transp"/>
    <property type="match status" value="1"/>
</dbReference>
<evidence type="ECO:0000256" key="6">
    <source>
        <dbReference type="SAM" id="Phobius"/>
    </source>
</evidence>
<keyword evidence="3 6" id="KW-1133">Transmembrane helix</keyword>
<dbReference type="InterPro" id="IPR018045">
    <property type="entry name" value="S04_transporter_CS"/>
</dbReference>
<feature type="transmembrane region" description="Helical" evidence="6">
    <location>
        <begin position="448"/>
        <end position="467"/>
    </location>
</feature>
<evidence type="ECO:0000256" key="5">
    <source>
        <dbReference type="SAM" id="MobiDB-lite"/>
    </source>
</evidence>
<feature type="transmembrane region" description="Helical" evidence="6">
    <location>
        <begin position="248"/>
        <end position="272"/>
    </location>
</feature>
<dbReference type="SUPFAM" id="SSF52091">
    <property type="entry name" value="SpoIIaa-like"/>
    <property type="match status" value="1"/>
</dbReference>
<dbReference type="CDD" id="cd07042">
    <property type="entry name" value="STAS_SulP_like_sulfate_transporter"/>
    <property type="match status" value="1"/>
</dbReference>
<dbReference type="NCBIfam" id="TIGR00815">
    <property type="entry name" value="sulP"/>
    <property type="match status" value="1"/>
</dbReference>
<accession>A0AAE0T9P0</accession>
<feature type="transmembrane region" description="Helical" evidence="6">
    <location>
        <begin position="512"/>
        <end position="530"/>
    </location>
</feature>
<dbReference type="InterPro" id="IPR036513">
    <property type="entry name" value="STAS_dom_sf"/>
</dbReference>
<protein>
    <recommendedName>
        <fullName evidence="7">STAS domain-containing protein</fullName>
    </recommendedName>
</protein>
<comment type="caution">
    <text evidence="8">The sequence shown here is derived from an EMBL/GenBank/DDBJ whole genome shotgun (WGS) entry which is preliminary data.</text>
</comment>
<evidence type="ECO:0000256" key="1">
    <source>
        <dbReference type="ARBA" id="ARBA00004141"/>
    </source>
</evidence>
<proteinExistence type="predicted"/>
<dbReference type="EMBL" id="JAEAOA010002352">
    <property type="protein sequence ID" value="KAK3606367.1"/>
    <property type="molecule type" value="Genomic_DNA"/>
</dbReference>
<dbReference type="AlphaFoldDB" id="A0AAE0T9P0"/>
<evidence type="ECO:0000259" key="7">
    <source>
        <dbReference type="PROSITE" id="PS50801"/>
    </source>
</evidence>
<feature type="transmembrane region" description="Helical" evidence="6">
    <location>
        <begin position="164"/>
        <end position="187"/>
    </location>
</feature>
<gene>
    <name evidence="8" type="ORF">CHS0354_042003</name>
</gene>
<dbReference type="InterPro" id="IPR011547">
    <property type="entry name" value="SLC26A/SulP_dom"/>
</dbReference>
<evidence type="ECO:0000313" key="8">
    <source>
        <dbReference type="EMBL" id="KAK3606367.1"/>
    </source>
</evidence>
<dbReference type="Pfam" id="PF01740">
    <property type="entry name" value="STAS"/>
    <property type="match status" value="1"/>
</dbReference>
<feature type="transmembrane region" description="Helical" evidence="6">
    <location>
        <begin position="411"/>
        <end position="436"/>
    </location>
</feature>
<dbReference type="InterPro" id="IPR001902">
    <property type="entry name" value="SLC26A/SulP_fam"/>
</dbReference>
<evidence type="ECO:0000256" key="2">
    <source>
        <dbReference type="ARBA" id="ARBA00022692"/>
    </source>
</evidence>
<evidence type="ECO:0000256" key="3">
    <source>
        <dbReference type="ARBA" id="ARBA00022989"/>
    </source>
</evidence>
<feature type="region of interest" description="Disordered" evidence="5">
    <location>
        <begin position="59"/>
        <end position="82"/>
    </location>
</feature>
<feature type="transmembrane region" description="Helical" evidence="6">
    <location>
        <begin position="359"/>
        <end position="380"/>
    </location>
</feature>
<keyword evidence="2 6" id="KW-0812">Transmembrane</keyword>
<name>A0AAE0T9P0_9BIVA</name>
<reference evidence="8" key="2">
    <citation type="journal article" date="2021" name="Genome Biol. Evol.">
        <title>Developing a high-quality reference genome for a parasitic bivalve with doubly uniparental inheritance (Bivalvia: Unionida).</title>
        <authorList>
            <person name="Smith C.H."/>
        </authorList>
    </citation>
    <scope>NUCLEOTIDE SEQUENCE</scope>
    <source>
        <strain evidence="8">CHS0354</strain>
        <tissue evidence="8">Mantle</tissue>
    </source>
</reference>
<feature type="transmembrane region" description="Helical" evidence="6">
    <location>
        <begin position="193"/>
        <end position="210"/>
    </location>
</feature>
<dbReference type="GO" id="GO:0016020">
    <property type="term" value="C:membrane"/>
    <property type="evidence" value="ECO:0007669"/>
    <property type="project" value="UniProtKB-SubCell"/>
</dbReference>
<dbReference type="InterPro" id="IPR002645">
    <property type="entry name" value="STAS_dom"/>
</dbReference>
<dbReference type="PROSITE" id="PS50801">
    <property type="entry name" value="STAS"/>
    <property type="match status" value="1"/>
</dbReference>
<sequence>MTTMFNFRKQTLNKIDTCSATETVTNPDVMIPGDDRQTTAMENPAFQRTVSMTDIKHKKTEDSAVVSNGRPPSHSGLKEQATETRVRNDYLLPKKKKSLRDSVSEKWSRCWTCSSEKCKKTVDKIIPCYKIIRKYKLKSDFPNDIICGLTVGIMQIPQGMAYSLLADLPPVVGLYTGFFPVIIYFFFGTSRHIAMGTAAVVSLLTGSVIAKFENLEKSNSVVSTLPYNSTNSTALDASEDGLSTHEKIGIAMAVALLVGFTQIGMGILRLGFVTTYISDPLVGGFTTGIAFHVGTSQVKNVLGITIPRTDGMFQVIRTWTAIFEVIEKTNPAPVVISVICMAVLYTVKEHVNQRFKHKLKVPIPIEIIVVILGTAASYIWNFEDLFHIKIVGDIPTGLPIPTVPTIRNVDLYITEICIIAIISFAQSVSLAALMAKKYGYSLDSNQELIAYGAGNVFGSFFSCYPYAASLSGSLVQESAGGKTQVASLFSASLIVVVIVWIGYLFESLPNCVLSSIIIIALKNLILQFLDLPRIWKTSRFDFFIWIVTCACTALLNVDYGLLIGVVFSFFTVVIRTQTAVISPFAKIDDVDLYRNSKKYATTEQDPGVKIVYFNSPLYYANSDLFATKLQRVTGVKPEKIRKQLRQRTMKSVLERKDFLPAVNNIDDSSTNVSLDSPSGTLTNNDIPKQAPTRADICPVHHIVIDFSAIPFIDSMGEKILRQVFDEYSKIDIKIFLACIADDVWAVLETTQFLEKHSESIFPTLDHAVAAAKHNDNNKGIEVITYL</sequence>
<reference evidence="8" key="1">
    <citation type="journal article" date="2021" name="Genome Biol. Evol.">
        <title>A High-Quality Reference Genome for a Parasitic Bivalve with Doubly Uniparental Inheritance (Bivalvia: Unionida).</title>
        <authorList>
            <person name="Smith C.H."/>
        </authorList>
    </citation>
    <scope>NUCLEOTIDE SEQUENCE</scope>
    <source>
        <strain evidence="8">CHS0354</strain>
    </source>
</reference>
<feature type="domain" description="STAS" evidence="7">
    <location>
        <begin position="598"/>
        <end position="771"/>
    </location>
</feature>
<evidence type="ECO:0000256" key="4">
    <source>
        <dbReference type="ARBA" id="ARBA00023136"/>
    </source>
</evidence>
<evidence type="ECO:0000313" key="9">
    <source>
        <dbReference type="Proteomes" id="UP001195483"/>
    </source>
</evidence>
<dbReference type="Proteomes" id="UP001195483">
    <property type="component" value="Unassembled WGS sequence"/>
</dbReference>
<reference evidence="8" key="3">
    <citation type="submission" date="2023-05" db="EMBL/GenBank/DDBJ databases">
        <authorList>
            <person name="Smith C.H."/>
        </authorList>
    </citation>
    <scope>NUCLEOTIDE SEQUENCE</scope>
    <source>
        <strain evidence="8">CHS0354</strain>
        <tissue evidence="8">Mantle</tissue>
    </source>
</reference>
<dbReference type="Gene3D" id="3.30.750.24">
    <property type="entry name" value="STAS domain"/>
    <property type="match status" value="1"/>
</dbReference>
<keyword evidence="4 6" id="KW-0472">Membrane</keyword>
<dbReference type="GO" id="GO:0008271">
    <property type="term" value="F:secondary active sulfate transmembrane transporter activity"/>
    <property type="evidence" value="ECO:0007669"/>
    <property type="project" value="InterPro"/>
</dbReference>
<organism evidence="8 9">
    <name type="scientific">Potamilus streckersoni</name>
    <dbReference type="NCBI Taxonomy" id="2493646"/>
    <lineage>
        <taxon>Eukaryota</taxon>
        <taxon>Metazoa</taxon>
        <taxon>Spiralia</taxon>
        <taxon>Lophotrochozoa</taxon>
        <taxon>Mollusca</taxon>
        <taxon>Bivalvia</taxon>
        <taxon>Autobranchia</taxon>
        <taxon>Heteroconchia</taxon>
        <taxon>Palaeoheterodonta</taxon>
        <taxon>Unionida</taxon>
        <taxon>Unionoidea</taxon>
        <taxon>Unionidae</taxon>
        <taxon>Ambleminae</taxon>
        <taxon>Lampsilini</taxon>
        <taxon>Potamilus</taxon>
    </lineage>
</organism>
<feature type="transmembrane region" description="Helical" evidence="6">
    <location>
        <begin position="542"/>
        <end position="574"/>
    </location>
</feature>
<dbReference type="PROSITE" id="PS01130">
    <property type="entry name" value="SLC26A"/>
    <property type="match status" value="1"/>
</dbReference>
<keyword evidence="9" id="KW-1185">Reference proteome</keyword>
<comment type="subcellular location">
    <subcellularLocation>
        <location evidence="1">Membrane</location>
        <topology evidence="1">Multi-pass membrane protein</topology>
    </subcellularLocation>
</comment>
<feature type="transmembrane region" description="Helical" evidence="6">
    <location>
        <begin position="487"/>
        <end position="505"/>
    </location>
</feature>